<dbReference type="PANTHER" id="PTHR32309:SF13">
    <property type="entry name" value="FERRIC ENTEROBACTIN TRANSPORT PROTEIN FEPE"/>
    <property type="match status" value="1"/>
</dbReference>
<dbReference type="AlphaFoldDB" id="A0A849CCN8"/>
<dbReference type="PANTHER" id="PTHR32309">
    <property type="entry name" value="TYROSINE-PROTEIN KINASE"/>
    <property type="match status" value="1"/>
</dbReference>
<dbReference type="RefSeq" id="WP_084521487.1">
    <property type="nucleotide sequence ID" value="NZ_JABELX010000004.1"/>
</dbReference>
<reference evidence="10 11" key="1">
    <citation type="submission" date="2020-05" db="EMBL/GenBank/DDBJ databases">
        <title>MicrobeNet Type strains.</title>
        <authorList>
            <person name="Nicholson A.C."/>
        </authorList>
    </citation>
    <scope>NUCLEOTIDE SEQUENCE [LARGE SCALE GENOMIC DNA]</scope>
    <source>
        <strain evidence="10 11">JCM 3224</strain>
    </source>
</reference>
<dbReference type="Gene3D" id="3.40.50.300">
    <property type="entry name" value="P-loop containing nucleotide triphosphate hydrolases"/>
    <property type="match status" value="1"/>
</dbReference>
<evidence type="ECO:0000313" key="11">
    <source>
        <dbReference type="Proteomes" id="UP000586827"/>
    </source>
</evidence>
<evidence type="ECO:0000256" key="3">
    <source>
        <dbReference type="ARBA" id="ARBA00022475"/>
    </source>
</evidence>
<keyword evidence="5 8" id="KW-1133">Transmembrane helix</keyword>
<feature type="compositionally biased region" description="Polar residues" evidence="7">
    <location>
        <begin position="443"/>
        <end position="454"/>
    </location>
</feature>
<dbReference type="SUPFAM" id="SSF52540">
    <property type="entry name" value="P-loop containing nucleoside triphosphate hydrolases"/>
    <property type="match status" value="1"/>
</dbReference>
<protein>
    <recommendedName>
        <fullName evidence="9">Polysaccharide chain length determinant N-terminal domain-containing protein</fullName>
    </recommendedName>
</protein>
<comment type="caution">
    <text evidence="10">The sequence shown here is derived from an EMBL/GenBank/DDBJ whole genome shotgun (WGS) entry which is preliminary data.</text>
</comment>
<keyword evidence="4 8" id="KW-0812">Transmembrane</keyword>
<evidence type="ECO:0000259" key="9">
    <source>
        <dbReference type="Pfam" id="PF02706"/>
    </source>
</evidence>
<dbReference type="GO" id="GO:0005886">
    <property type="term" value="C:plasma membrane"/>
    <property type="evidence" value="ECO:0007669"/>
    <property type="project" value="UniProtKB-SubCell"/>
</dbReference>
<evidence type="ECO:0000256" key="6">
    <source>
        <dbReference type="ARBA" id="ARBA00023136"/>
    </source>
</evidence>
<dbReference type="Pfam" id="PF02706">
    <property type="entry name" value="Wzz"/>
    <property type="match status" value="1"/>
</dbReference>
<sequence>MNSGTRVHVNRIWRRKWLVLAVTVLALALAVVSTLDAKPTYTSRVVMTVGSPNRAPDQDAVLSVGYSQYFEDPAYQSKLKASSDIPNEVVLEARTVASSPILYIEATASSAQVAQEAAVAAGTAFKDEINARLRAAQDAAIAAVRKPFDDIRAANGVVSDVSLTQMQDQINRLNADTSNKLIDLQLDSEVVRKEPLRWPTALSFGVIGLLLGSLAALVLGAVSRRLRTADDIEAKVGVPAIAVVPGAANQDAATRDKALKQVVTAVGLAVPVERAAVAITAPGVTGGVEMVARAIAEERARQGIRTILVHADLRRPHGTGVGELLSGRADIDSVLTATRLPNLREILPGSTGEDPFTAITRERFTRLLRQVHDRADFVVVIAPPVLDAVETQVIAATTGSTVLVLDQATTKAGDGRRAHRVLRAVDATVLGAVLVDAEGGSSTEVAARVPTSSPAAGDPIFTSARGPE</sequence>
<accession>A0A849CCN8</accession>
<evidence type="ECO:0000256" key="8">
    <source>
        <dbReference type="SAM" id="Phobius"/>
    </source>
</evidence>
<keyword evidence="11" id="KW-1185">Reference proteome</keyword>
<dbReference type="InterPro" id="IPR050445">
    <property type="entry name" value="Bact_polysacc_biosynth/exp"/>
</dbReference>
<evidence type="ECO:0000256" key="5">
    <source>
        <dbReference type="ARBA" id="ARBA00022989"/>
    </source>
</evidence>
<dbReference type="Proteomes" id="UP000586827">
    <property type="component" value="Unassembled WGS sequence"/>
</dbReference>
<proteinExistence type="inferred from homology"/>
<feature type="region of interest" description="Disordered" evidence="7">
    <location>
        <begin position="443"/>
        <end position="468"/>
    </location>
</feature>
<evidence type="ECO:0000256" key="2">
    <source>
        <dbReference type="ARBA" id="ARBA00006683"/>
    </source>
</evidence>
<evidence type="ECO:0000256" key="4">
    <source>
        <dbReference type="ARBA" id="ARBA00022692"/>
    </source>
</evidence>
<feature type="domain" description="Polysaccharide chain length determinant N-terminal" evidence="9">
    <location>
        <begin position="9"/>
        <end position="64"/>
    </location>
</feature>
<keyword evidence="6 8" id="KW-0472">Membrane</keyword>
<comment type="subcellular location">
    <subcellularLocation>
        <location evidence="1">Cell membrane</location>
        <topology evidence="1">Multi-pass membrane protein</topology>
    </subcellularLocation>
</comment>
<name>A0A849CCN8_9NOCA</name>
<gene>
    <name evidence="10" type="ORF">HLB23_13100</name>
</gene>
<keyword evidence="3" id="KW-1003">Cell membrane</keyword>
<evidence type="ECO:0000256" key="7">
    <source>
        <dbReference type="SAM" id="MobiDB-lite"/>
    </source>
</evidence>
<dbReference type="EMBL" id="JABELX010000004">
    <property type="protein sequence ID" value="NNH70791.1"/>
    <property type="molecule type" value="Genomic_DNA"/>
</dbReference>
<dbReference type="GO" id="GO:0004713">
    <property type="term" value="F:protein tyrosine kinase activity"/>
    <property type="evidence" value="ECO:0007669"/>
    <property type="project" value="TreeGrafter"/>
</dbReference>
<organism evidence="10 11">
    <name type="scientific">Nocardia uniformis</name>
    <dbReference type="NCBI Taxonomy" id="53432"/>
    <lineage>
        <taxon>Bacteria</taxon>
        <taxon>Bacillati</taxon>
        <taxon>Actinomycetota</taxon>
        <taxon>Actinomycetes</taxon>
        <taxon>Mycobacteriales</taxon>
        <taxon>Nocardiaceae</taxon>
        <taxon>Nocardia</taxon>
    </lineage>
</organism>
<feature type="transmembrane region" description="Helical" evidence="8">
    <location>
        <begin position="201"/>
        <end position="222"/>
    </location>
</feature>
<evidence type="ECO:0000313" key="10">
    <source>
        <dbReference type="EMBL" id="NNH70791.1"/>
    </source>
</evidence>
<dbReference type="InterPro" id="IPR003856">
    <property type="entry name" value="LPS_length_determ_N"/>
</dbReference>
<comment type="similarity">
    <text evidence="2">Belongs to the CpsC/CapA family.</text>
</comment>
<dbReference type="InterPro" id="IPR027417">
    <property type="entry name" value="P-loop_NTPase"/>
</dbReference>
<evidence type="ECO:0000256" key="1">
    <source>
        <dbReference type="ARBA" id="ARBA00004651"/>
    </source>
</evidence>